<dbReference type="Gene3D" id="2.30.30.60">
    <property type="match status" value="1"/>
</dbReference>
<dbReference type="Gene3D" id="1.10.287.1260">
    <property type="match status" value="1"/>
</dbReference>
<evidence type="ECO:0000259" key="10">
    <source>
        <dbReference type="Pfam" id="PF21082"/>
    </source>
</evidence>
<keyword evidence="6 8" id="KW-0472">Membrane</keyword>
<evidence type="ECO:0000256" key="4">
    <source>
        <dbReference type="ARBA" id="ARBA00022692"/>
    </source>
</evidence>
<comment type="similarity">
    <text evidence="2">Belongs to the MscS (TC 1.A.23) family.</text>
</comment>
<dbReference type="GO" id="GO:0005886">
    <property type="term" value="C:plasma membrane"/>
    <property type="evidence" value="ECO:0007669"/>
    <property type="project" value="UniProtKB-SubCell"/>
</dbReference>
<comment type="subcellular location">
    <subcellularLocation>
        <location evidence="1">Cell membrane</location>
        <topology evidence="1">Multi-pass membrane protein</topology>
    </subcellularLocation>
</comment>
<dbReference type="InterPro" id="IPR006685">
    <property type="entry name" value="MscS_channel_2nd"/>
</dbReference>
<evidence type="ECO:0000256" key="6">
    <source>
        <dbReference type="ARBA" id="ARBA00023136"/>
    </source>
</evidence>
<evidence type="ECO:0000256" key="3">
    <source>
        <dbReference type="ARBA" id="ARBA00022475"/>
    </source>
</evidence>
<organism evidence="11 12">
    <name type="scientific">Nonlabens marinus S1-08</name>
    <dbReference type="NCBI Taxonomy" id="1454201"/>
    <lineage>
        <taxon>Bacteria</taxon>
        <taxon>Pseudomonadati</taxon>
        <taxon>Bacteroidota</taxon>
        <taxon>Flavobacteriia</taxon>
        <taxon>Flavobacteriales</taxon>
        <taxon>Flavobacteriaceae</taxon>
        <taxon>Nonlabens</taxon>
    </lineage>
</organism>
<dbReference type="SUPFAM" id="SSF82689">
    <property type="entry name" value="Mechanosensitive channel protein MscS (YggB), C-terminal domain"/>
    <property type="match status" value="1"/>
</dbReference>
<keyword evidence="3" id="KW-1003">Cell membrane</keyword>
<evidence type="ECO:0000256" key="2">
    <source>
        <dbReference type="ARBA" id="ARBA00008017"/>
    </source>
</evidence>
<keyword evidence="4 8" id="KW-0812">Transmembrane</keyword>
<dbReference type="InterPro" id="IPR011014">
    <property type="entry name" value="MscS_channel_TM-2"/>
</dbReference>
<dbReference type="Pfam" id="PF21082">
    <property type="entry name" value="MS_channel_3rd"/>
    <property type="match status" value="1"/>
</dbReference>
<dbReference type="Pfam" id="PF00924">
    <property type="entry name" value="MS_channel_2nd"/>
    <property type="match status" value="1"/>
</dbReference>
<evidence type="ECO:0000256" key="8">
    <source>
        <dbReference type="SAM" id="Phobius"/>
    </source>
</evidence>
<evidence type="ECO:0000259" key="9">
    <source>
        <dbReference type="Pfam" id="PF00924"/>
    </source>
</evidence>
<dbReference type="Gene3D" id="3.30.70.100">
    <property type="match status" value="1"/>
</dbReference>
<proteinExistence type="inferred from homology"/>
<evidence type="ECO:0008006" key="13">
    <source>
        <dbReference type="Google" id="ProtNLM"/>
    </source>
</evidence>
<dbReference type="PANTHER" id="PTHR30221">
    <property type="entry name" value="SMALL-CONDUCTANCE MECHANOSENSITIVE CHANNEL"/>
    <property type="match status" value="1"/>
</dbReference>
<accession>W8VXA3</accession>
<feature type="region of interest" description="Disordered" evidence="7">
    <location>
        <begin position="298"/>
        <end position="359"/>
    </location>
</feature>
<feature type="domain" description="Mechanosensitive ion channel MscS C-terminal" evidence="10">
    <location>
        <begin position="204"/>
        <end position="283"/>
    </location>
</feature>
<keyword evidence="12" id="KW-1185">Reference proteome</keyword>
<dbReference type="RefSeq" id="WP_041496162.1">
    <property type="nucleotide sequence ID" value="NZ_AP014548.1"/>
</dbReference>
<dbReference type="OrthoDB" id="1522493at2"/>
<dbReference type="EMBL" id="AP014548">
    <property type="protein sequence ID" value="BAO55577.1"/>
    <property type="molecule type" value="Genomic_DNA"/>
</dbReference>
<name>W8VXA3_9FLAO</name>
<evidence type="ECO:0000256" key="5">
    <source>
        <dbReference type="ARBA" id="ARBA00022989"/>
    </source>
</evidence>
<dbReference type="AlphaFoldDB" id="W8VXA3"/>
<dbReference type="KEGG" id="nmf:NMS_1568"/>
<reference evidence="11 12" key="1">
    <citation type="journal article" date="2014" name="Proc. Natl. Acad. Sci. U.S.A.">
        <title>Functional characterization of flavobacteria rhodopsins reveals a unique class of light-driven chloride pump in bacteria.</title>
        <authorList>
            <person name="Yoshizawa S."/>
            <person name="Kumagai Y."/>
            <person name="Kim H."/>
            <person name="Ogura Y."/>
            <person name="Hayashi T."/>
            <person name="Iwasaki W."/>
            <person name="DeLong E.F."/>
            <person name="Kogure K."/>
        </authorList>
    </citation>
    <scope>NUCLEOTIDE SEQUENCE [LARGE SCALE GENOMIC DNA]</scope>
    <source>
        <strain evidence="11 12">S1-08</strain>
    </source>
</reference>
<evidence type="ECO:0000313" key="12">
    <source>
        <dbReference type="Proteomes" id="UP000031760"/>
    </source>
</evidence>
<dbReference type="InterPro" id="IPR023408">
    <property type="entry name" value="MscS_beta-dom_sf"/>
</dbReference>
<feature type="transmembrane region" description="Helical" evidence="8">
    <location>
        <begin position="44"/>
        <end position="66"/>
    </location>
</feature>
<dbReference type="InterPro" id="IPR011066">
    <property type="entry name" value="MscS_channel_C_sf"/>
</dbReference>
<sequence>MLTLLQDVLEQKPDVEGEIDVNPGNFIEKIDTWLDGFVRILPNVLIAIGLFIAILYLAGWIGGVVRKQLRNRNRSNFGEVLGSFTKWILVIFGFAVCITIIAPSLSFGDLIGGLGVSSVAIGFAFQDILQNWLAGILILTRQPFRIGDEIEVNGMKGRVDRIETRATVITTYDGIDIVVPNNDIYTNAVKVITAHNYVRSQYDLGLGYDQPYEKAVKIIRETLQSIEGIAQDKPIDILNWDQADSWLTIRMRWWTDSKRGNVVKTFSEVIVKTQHTLDDEGINLPFPTMVQVRDAHDVKEAQKRADRKNADVIKDDENQQKEKSKKKEQEDYTDKNADKVSTKQALDKEDREGDSKYTE</sequence>
<dbReference type="GO" id="GO:0008381">
    <property type="term" value="F:mechanosensitive monoatomic ion channel activity"/>
    <property type="evidence" value="ECO:0007669"/>
    <property type="project" value="InterPro"/>
</dbReference>
<dbReference type="Proteomes" id="UP000031760">
    <property type="component" value="Chromosome"/>
</dbReference>
<evidence type="ECO:0000256" key="7">
    <source>
        <dbReference type="SAM" id="MobiDB-lite"/>
    </source>
</evidence>
<dbReference type="HOGENOM" id="CLU_037945_1_0_10"/>
<dbReference type="SUPFAM" id="SSF50182">
    <property type="entry name" value="Sm-like ribonucleoproteins"/>
    <property type="match status" value="1"/>
</dbReference>
<feature type="transmembrane region" description="Helical" evidence="8">
    <location>
        <begin position="87"/>
        <end position="107"/>
    </location>
</feature>
<protein>
    <recommendedName>
        <fullName evidence="13">Small-conductance mechanosensitive channel</fullName>
    </recommendedName>
</protein>
<evidence type="ECO:0000313" key="11">
    <source>
        <dbReference type="EMBL" id="BAO55577.1"/>
    </source>
</evidence>
<dbReference type="InterPro" id="IPR049278">
    <property type="entry name" value="MS_channel_C"/>
</dbReference>
<feature type="domain" description="Mechanosensitive ion channel MscS" evidence="9">
    <location>
        <begin position="127"/>
        <end position="189"/>
    </location>
</feature>
<gene>
    <name evidence="11" type="ORF">NMS_1568</name>
</gene>
<dbReference type="InterPro" id="IPR010920">
    <property type="entry name" value="LSM_dom_sf"/>
</dbReference>
<dbReference type="InterPro" id="IPR045275">
    <property type="entry name" value="MscS_archaea/bacteria_type"/>
</dbReference>
<dbReference type="PANTHER" id="PTHR30221:SF1">
    <property type="entry name" value="SMALL-CONDUCTANCE MECHANOSENSITIVE CHANNEL"/>
    <property type="match status" value="1"/>
</dbReference>
<dbReference type="SUPFAM" id="SSF82861">
    <property type="entry name" value="Mechanosensitive channel protein MscS (YggB), transmembrane region"/>
    <property type="match status" value="1"/>
</dbReference>
<evidence type="ECO:0000256" key="1">
    <source>
        <dbReference type="ARBA" id="ARBA00004651"/>
    </source>
</evidence>
<keyword evidence="5 8" id="KW-1133">Transmembrane helix</keyword>